<sequence>MKWFGFFLQRKVYIVTVFLLGVIQFLLISKYLSDTEVFRFQSHFQSSMILSAKFWPSNVAKNVQHDKTSINTTAAPSPKLVVTKPMLSQARGEVIWSSIRNTNITMQEIRAKINRSSTAKISRCMQKQHKALQNRH</sequence>
<dbReference type="VEuPathDB" id="VectorBase:BGLAX_028706"/>
<accession>A0A2C9M9E4</accession>
<reference evidence="2" key="1">
    <citation type="submission" date="2020-05" db="UniProtKB">
        <authorList>
            <consortium name="EnsemblMetazoa"/>
        </authorList>
    </citation>
    <scope>IDENTIFICATION</scope>
    <source>
        <strain evidence="2">BB02</strain>
    </source>
</reference>
<keyword evidence="1" id="KW-0472">Membrane</keyword>
<dbReference type="KEGG" id="bgt:106061489"/>
<evidence type="ECO:0000313" key="2">
    <source>
        <dbReference type="EnsemblMetazoa" id="BGLB040076-PA"/>
    </source>
</evidence>
<proteinExistence type="predicted"/>
<dbReference type="Proteomes" id="UP000076420">
    <property type="component" value="Unassembled WGS sequence"/>
</dbReference>
<keyword evidence="1" id="KW-1133">Transmembrane helix</keyword>
<feature type="transmembrane region" description="Helical" evidence="1">
    <location>
        <begin position="12"/>
        <end position="32"/>
    </location>
</feature>
<keyword evidence="1" id="KW-0812">Transmembrane</keyword>
<gene>
    <name evidence="2" type="primary">106061489</name>
</gene>
<dbReference type="AlphaFoldDB" id="A0A2C9M9E4"/>
<organism evidence="2 3">
    <name type="scientific">Biomphalaria glabrata</name>
    <name type="common">Bloodfluke planorb</name>
    <name type="synonym">Freshwater snail</name>
    <dbReference type="NCBI Taxonomy" id="6526"/>
    <lineage>
        <taxon>Eukaryota</taxon>
        <taxon>Metazoa</taxon>
        <taxon>Spiralia</taxon>
        <taxon>Lophotrochozoa</taxon>
        <taxon>Mollusca</taxon>
        <taxon>Gastropoda</taxon>
        <taxon>Heterobranchia</taxon>
        <taxon>Euthyneura</taxon>
        <taxon>Panpulmonata</taxon>
        <taxon>Hygrophila</taxon>
        <taxon>Lymnaeoidea</taxon>
        <taxon>Planorbidae</taxon>
        <taxon>Biomphalaria</taxon>
    </lineage>
</organism>
<protein>
    <submittedName>
        <fullName evidence="2">Uncharacterized protein</fullName>
    </submittedName>
</protein>
<evidence type="ECO:0000313" key="3">
    <source>
        <dbReference type="Proteomes" id="UP000076420"/>
    </source>
</evidence>
<evidence type="ECO:0000256" key="1">
    <source>
        <dbReference type="SAM" id="Phobius"/>
    </source>
</evidence>
<dbReference type="EnsemblMetazoa" id="BGLB040076-RA">
    <property type="protein sequence ID" value="BGLB040076-PA"/>
    <property type="gene ID" value="BGLB040076"/>
</dbReference>
<name>A0A2C9M9E4_BIOGL</name>
<dbReference type="VEuPathDB" id="VectorBase:BGLB040076"/>